<dbReference type="Proteomes" id="UP001473302">
    <property type="component" value="Unassembled WGS sequence"/>
</dbReference>
<dbReference type="SUPFAM" id="SSF53067">
    <property type="entry name" value="Actin-like ATPase domain"/>
    <property type="match status" value="2"/>
</dbReference>
<evidence type="ECO:0000313" key="1">
    <source>
        <dbReference type="EMBL" id="GAA5812330.1"/>
    </source>
</evidence>
<organism evidence="1 2">
    <name type="scientific">Mucor flavus</name>
    <dbReference type="NCBI Taxonomy" id="439312"/>
    <lineage>
        <taxon>Eukaryota</taxon>
        <taxon>Fungi</taxon>
        <taxon>Fungi incertae sedis</taxon>
        <taxon>Mucoromycota</taxon>
        <taxon>Mucoromycotina</taxon>
        <taxon>Mucoromycetes</taxon>
        <taxon>Mucorales</taxon>
        <taxon>Mucorineae</taxon>
        <taxon>Mucoraceae</taxon>
        <taxon>Mucor</taxon>
    </lineage>
</organism>
<reference evidence="1 2" key="1">
    <citation type="submission" date="2024-04" db="EMBL/GenBank/DDBJ databases">
        <title>genome sequences of Mucor flavus KT1a and Helicostylum pulchrum KT1b strains isolated from the surface of a dry-aged beef.</title>
        <authorList>
            <person name="Toyotome T."/>
            <person name="Hosono M."/>
            <person name="Torimaru M."/>
            <person name="Fukuda K."/>
            <person name="Mikami N."/>
        </authorList>
    </citation>
    <scope>NUCLEOTIDE SEQUENCE [LARGE SCALE GENOMIC DNA]</scope>
    <source>
        <strain evidence="1 2">KT1a</strain>
    </source>
</reference>
<dbReference type="InterPro" id="IPR043129">
    <property type="entry name" value="ATPase_NBD"/>
</dbReference>
<dbReference type="Gene3D" id="3.30.420.40">
    <property type="match status" value="1"/>
</dbReference>
<comment type="caution">
    <text evidence="1">The sequence shown here is derived from an EMBL/GenBank/DDBJ whole genome shotgun (WGS) entry which is preliminary data.</text>
</comment>
<accession>A0ABP9YZR8</accession>
<keyword evidence="2" id="KW-1185">Reference proteome</keyword>
<protein>
    <submittedName>
        <fullName evidence="1">Uncharacterized protein</fullName>
    </submittedName>
</protein>
<evidence type="ECO:0000313" key="2">
    <source>
        <dbReference type="Proteomes" id="UP001473302"/>
    </source>
</evidence>
<proteinExistence type="predicted"/>
<gene>
    <name evidence="1" type="ORF">MFLAVUS_005781</name>
</gene>
<name>A0ABP9YZR8_9FUNG</name>
<dbReference type="PANTHER" id="PTHR14187:SF5">
    <property type="entry name" value="HEAT SHOCK 70 KDA PROTEIN 12A"/>
    <property type="match status" value="1"/>
</dbReference>
<dbReference type="EMBL" id="BAABUK010000012">
    <property type="protein sequence ID" value="GAA5812330.1"/>
    <property type="molecule type" value="Genomic_DNA"/>
</dbReference>
<dbReference type="PANTHER" id="PTHR14187">
    <property type="entry name" value="ALPHA KINASE/ELONGATION FACTOR 2 KINASE"/>
    <property type="match status" value="1"/>
</dbReference>
<sequence length="1194" mass="137021">MSTAFDLYDYIISIDIGTTFSGGCFSYVKNKKSIVHVIKWPEQKPDDTFEKTPTACLYSKPDHTLLKWGKSAIDHITAAPNDPDVLLIDQFKLKLHTVFQNYRVNNTQLTQEEKRYWKAAVDYLREIYIYTCDQLIQTVLPRKASERDFRFVLTVPATWVADDNACMRLIVIEAGLVKVSDPNERLVVINEAFAASLFCEREFCIRTDGHIKKLVKGQRYLVCDAGGGTVDLATYECTDTSVEQKGHCQLALESGESCGSTILDKNMESYLRDHVFLGGVSNSTLKLLVDQFIKEIKHYFGGETGRNNCIAPPTDTTTTAAVRQAEPMYDATTLTTTEDTIMKDIHENDYEYEQDYLDHSDDDQEEMEEDESCYDEDDVYIDQDVFSDEDSVQDLSPADYIYFTLPLNDESIIPSVFEALYATGNIIRHAEITQLRIKNSDVSRFVFDPVVEKVMSLVRKQIKKSHTTIETLFLLGGFGQSPYLYKKLHYEFITYTNAIQHLIVPEDGYRASMRGGIYHGIDCIDIIRKDQPEIKTYKFNEDPLFVKKCNLLVGIDIDLFDLTATFSFVNLQGRTFLPPSATFTELLCKRNLKAGYGFFQKFIFHSENFLQYNFKSVVDAACQGQILSDLWGNNSDTFYYKHLIKAFIHQLYELIQNDYENLYPKKTWQGENVRYCISIAPHATSNPNQKEFNIFTEIPMTTLKKGILTKMTELDKVFPPAEVTKAHDKICRLLDHKATYCPKVENEILKATVLSSASEIGMVKETDIYKGNIEWVGVSSTSRTSYPYFEIICDDIQTKVPTEKPSLFNRKSQETEKIQMLTMDLKVFSSQVPVVTDLEPLEPAAGPSIVWEFESLPPRSIGRKISKGNYTAQDLLTNLAGMIDFMGPYVRDYINRYVDPDRPLTTHTLGDLFLISGKNGRMFMQLPVKSAVNKAGILYAMKRFEDYKITNKQIQDVLIIPWIKYRACKSYLTNPSQKLCLFLTDDSIEFGSRITTGDPDFTRHVACLAHGVEAKVIRKLTRVTERRYAIHILSHDIKRQENMAEHMYSQFFERVRIKEEKNKDKKNEKDVQDKYYEILYTAQEGALTLLHPLISLNAYVSSIISNLNPYLQFKVPHECSIAIVLYASGEKQSFNNTISNNDFKKLHRFIFPIKDVTKPIEISCNVENYELVFTVKQDDYEADYRCIDYLELGD</sequence>